<dbReference type="RefSeq" id="WP_308729125.1">
    <property type="nucleotide sequence ID" value="NZ_JAJEQF010000062.1"/>
</dbReference>
<keyword evidence="7" id="KW-0547">Nucleotide-binding</keyword>
<reference evidence="15 16" key="1">
    <citation type="submission" date="2021-10" db="EMBL/GenBank/DDBJ databases">
        <title>Anaerobic single-cell dispensing facilitates the cultivation of human gut bacteria.</title>
        <authorList>
            <person name="Afrizal A."/>
        </authorList>
    </citation>
    <scope>NUCLEOTIDE SEQUENCE [LARGE SCALE GENOMIC DNA]</scope>
    <source>
        <strain evidence="15 16">CLA-AA-H244</strain>
    </source>
</reference>
<dbReference type="GO" id="GO:0005886">
    <property type="term" value="C:plasma membrane"/>
    <property type="evidence" value="ECO:0007669"/>
    <property type="project" value="TreeGrafter"/>
</dbReference>
<keyword evidence="10 13" id="KW-1133">Transmembrane helix</keyword>
<evidence type="ECO:0000256" key="3">
    <source>
        <dbReference type="ARBA" id="ARBA00012438"/>
    </source>
</evidence>
<dbReference type="SUPFAM" id="SSF52402">
    <property type="entry name" value="Adenine nucleotide alpha hydrolases-like"/>
    <property type="match status" value="1"/>
</dbReference>
<dbReference type="Gene3D" id="3.40.50.620">
    <property type="entry name" value="HUPs"/>
    <property type="match status" value="1"/>
</dbReference>
<keyword evidence="9" id="KW-0067">ATP-binding</keyword>
<dbReference type="CDD" id="cd01987">
    <property type="entry name" value="USP_KdpD-like"/>
    <property type="match status" value="1"/>
</dbReference>
<dbReference type="PRINTS" id="PR00344">
    <property type="entry name" value="BCTRLSENSOR"/>
</dbReference>
<evidence type="ECO:0000256" key="10">
    <source>
        <dbReference type="ARBA" id="ARBA00022989"/>
    </source>
</evidence>
<dbReference type="PANTHER" id="PTHR45569">
    <property type="entry name" value="SENSOR PROTEIN KDPD"/>
    <property type="match status" value="1"/>
</dbReference>
<dbReference type="SMART" id="SM00387">
    <property type="entry name" value="HATPase_c"/>
    <property type="match status" value="1"/>
</dbReference>
<evidence type="ECO:0000256" key="9">
    <source>
        <dbReference type="ARBA" id="ARBA00022840"/>
    </source>
</evidence>
<dbReference type="SUPFAM" id="SSF47384">
    <property type="entry name" value="Homodimeric domain of signal transducing histidine kinase"/>
    <property type="match status" value="1"/>
</dbReference>
<comment type="caution">
    <text evidence="15">The sequence shown here is derived from an EMBL/GenBank/DDBJ whole genome shotgun (WGS) entry which is preliminary data.</text>
</comment>
<evidence type="ECO:0000259" key="14">
    <source>
        <dbReference type="PROSITE" id="PS50109"/>
    </source>
</evidence>
<keyword evidence="4" id="KW-0597">Phosphoprotein</keyword>
<dbReference type="CDD" id="cd00082">
    <property type="entry name" value="HisKA"/>
    <property type="match status" value="1"/>
</dbReference>
<feature type="transmembrane region" description="Helical" evidence="13">
    <location>
        <begin position="248"/>
        <end position="277"/>
    </location>
</feature>
<sequence length="717" mass="79828">MKDVILIVGMALTFLFGWFLMKQLDRFLYENQKRIRLDTIETAAFWCYNTIKRGGETVQNNENNLSKEHILVCLSSSPSNERIVRMAGKMAQAFCGSLTALYVQTPGYSGMNAEDIARLQANIRLAQRLGAEIITTHGEDVPTQIAEYARLSDVTKIVIGRSGVQRQHFWSEPTLTEQLITLAPEMDIHIIPDAEVYKSYPRKSFFAVRPALPTARELLLTVGILTAATIIGWLFLRLGFADANIIMVYLLGVLLTSAFTSGYTCGVLSAFLSVILFNYFLTEPRLSLVAYGSKYPITFAVMFMAALLTGTLAAKLKAHAQLSARDAYRTKLLFDMNRQLQKAETSDEVYRMTATQIQKLMQRNILIYPAQEGALSKGILYPADASCPYSAPDTDQEQDVIDWVWQNRKRAGATTQNFPKAKRLYLAIRTGQQIYGVVGIPMEKQTQPDAFTFSVLFSLLGECALALDNLRNAREKEEAAVLAKNEQLRANLLRSISHDLRTPLTSISGNADTLLHSYDMLDEQTRKQIFTDIHDDAQWLTELVENLLSITKIADGSVKLRLSDQVVDDIVSEALRHIDRRSTEHHITVDCGDVPLLIRVDAGLIVQVLINLVNNAVKYTTAGSNICITAIQQKNAVEICVSDNGPGIPDELKERVFEMFFAGGNPIGDSRRSLGLGLTLCQAIIHAHHGEITLKNNSPHGCIFSFTLPLSEVNLNE</sequence>
<dbReference type="PROSITE" id="PS50109">
    <property type="entry name" value="HIS_KIN"/>
    <property type="match status" value="1"/>
</dbReference>
<evidence type="ECO:0000313" key="16">
    <source>
        <dbReference type="Proteomes" id="UP001199355"/>
    </source>
</evidence>
<comment type="subcellular location">
    <subcellularLocation>
        <location evidence="2">Membrane</location>
        <topology evidence="2">Multi-pass membrane protein</topology>
    </subcellularLocation>
</comment>
<dbReference type="InterPro" id="IPR036097">
    <property type="entry name" value="HisK_dim/P_sf"/>
</dbReference>
<dbReference type="Gene3D" id="1.20.120.620">
    <property type="entry name" value="Backbone structure of the membrane domain of e. Coli histidine kinase receptor kdpd"/>
    <property type="match status" value="1"/>
</dbReference>
<evidence type="ECO:0000256" key="5">
    <source>
        <dbReference type="ARBA" id="ARBA00022679"/>
    </source>
</evidence>
<feature type="domain" description="Histidine kinase" evidence="14">
    <location>
        <begin position="495"/>
        <end position="712"/>
    </location>
</feature>
<evidence type="ECO:0000256" key="8">
    <source>
        <dbReference type="ARBA" id="ARBA00022777"/>
    </source>
</evidence>
<comment type="catalytic activity">
    <reaction evidence="1">
        <text>ATP + protein L-histidine = ADP + protein N-phospho-L-histidine.</text>
        <dbReference type="EC" id="2.7.13.3"/>
    </reaction>
</comment>
<dbReference type="InterPro" id="IPR004358">
    <property type="entry name" value="Sig_transdc_His_kin-like_C"/>
</dbReference>
<name>A0AAE3DPB1_9FIRM</name>
<keyword evidence="5" id="KW-0808">Transferase</keyword>
<keyword evidence="16" id="KW-1185">Reference proteome</keyword>
<dbReference type="InterPro" id="IPR036890">
    <property type="entry name" value="HATPase_C_sf"/>
</dbReference>
<dbReference type="AlphaFoldDB" id="A0AAE3DPB1"/>
<dbReference type="GO" id="GO:0005524">
    <property type="term" value="F:ATP binding"/>
    <property type="evidence" value="ECO:0007669"/>
    <property type="project" value="UniProtKB-KW"/>
</dbReference>
<evidence type="ECO:0000313" key="15">
    <source>
        <dbReference type="EMBL" id="MCC2169111.1"/>
    </source>
</evidence>
<dbReference type="InterPro" id="IPR014729">
    <property type="entry name" value="Rossmann-like_a/b/a_fold"/>
</dbReference>
<dbReference type="Gene3D" id="3.30.450.40">
    <property type="match status" value="1"/>
</dbReference>
<dbReference type="PANTHER" id="PTHR45569:SF1">
    <property type="entry name" value="SENSOR PROTEIN KDPD"/>
    <property type="match status" value="1"/>
</dbReference>
<evidence type="ECO:0000256" key="12">
    <source>
        <dbReference type="ARBA" id="ARBA00023136"/>
    </source>
</evidence>
<dbReference type="Gene3D" id="3.30.565.10">
    <property type="entry name" value="Histidine kinase-like ATPase, C-terminal domain"/>
    <property type="match status" value="1"/>
</dbReference>
<dbReference type="Gene3D" id="1.10.287.130">
    <property type="match status" value="1"/>
</dbReference>
<dbReference type="Pfam" id="PF02518">
    <property type="entry name" value="HATPase_c"/>
    <property type="match status" value="1"/>
</dbReference>
<dbReference type="InterPro" id="IPR029016">
    <property type="entry name" value="GAF-like_dom_sf"/>
</dbReference>
<keyword evidence="12 13" id="KW-0472">Membrane</keyword>
<dbReference type="InterPro" id="IPR003594">
    <property type="entry name" value="HATPase_dom"/>
</dbReference>
<dbReference type="GO" id="GO:0000155">
    <property type="term" value="F:phosphorelay sensor kinase activity"/>
    <property type="evidence" value="ECO:0007669"/>
    <property type="project" value="InterPro"/>
</dbReference>
<dbReference type="InterPro" id="IPR005467">
    <property type="entry name" value="His_kinase_dom"/>
</dbReference>
<dbReference type="InterPro" id="IPR003661">
    <property type="entry name" value="HisK_dim/P_dom"/>
</dbReference>
<keyword evidence="8" id="KW-0418">Kinase</keyword>
<evidence type="ECO:0000256" key="4">
    <source>
        <dbReference type="ARBA" id="ARBA00022553"/>
    </source>
</evidence>
<dbReference type="Pfam" id="PF00512">
    <property type="entry name" value="HisKA"/>
    <property type="match status" value="1"/>
</dbReference>
<dbReference type="CDD" id="cd00075">
    <property type="entry name" value="HATPase"/>
    <property type="match status" value="1"/>
</dbReference>
<evidence type="ECO:0000256" key="7">
    <source>
        <dbReference type="ARBA" id="ARBA00022741"/>
    </source>
</evidence>
<keyword evidence="6 13" id="KW-0812">Transmembrane</keyword>
<dbReference type="SMART" id="SM00388">
    <property type="entry name" value="HisKA"/>
    <property type="match status" value="1"/>
</dbReference>
<evidence type="ECO:0000256" key="2">
    <source>
        <dbReference type="ARBA" id="ARBA00004141"/>
    </source>
</evidence>
<keyword evidence="11" id="KW-0902">Two-component regulatory system</keyword>
<dbReference type="EMBL" id="JAJEQF010000062">
    <property type="protein sequence ID" value="MCC2169111.1"/>
    <property type="molecule type" value="Genomic_DNA"/>
</dbReference>
<dbReference type="Proteomes" id="UP001199355">
    <property type="component" value="Unassembled WGS sequence"/>
</dbReference>
<proteinExistence type="predicted"/>
<dbReference type="InterPro" id="IPR038318">
    <property type="entry name" value="KdpD_sf"/>
</dbReference>
<feature type="transmembrane region" description="Helical" evidence="13">
    <location>
        <begin position="297"/>
        <end position="316"/>
    </location>
</feature>
<dbReference type="EC" id="2.7.13.3" evidence="3"/>
<evidence type="ECO:0000256" key="1">
    <source>
        <dbReference type="ARBA" id="ARBA00000085"/>
    </source>
</evidence>
<accession>A0AAE3DPB1</accession>
<dbReference type="InterPro" id="IPR025201">
    <property type="entry name" value="KdpD_TM"/>
</dbReference>
<feature type="transmembrane region" description="Helical" evidence="13">
    <location>
        <begin position="218"/>
        <end position="236"/>
    </location>
</feature>
<organism evidence="15 16">
    <name type="scientific">Gallintestinimicrobium propionicum</name>
    <dbReference type="NCBI Taxonomy" id="2981770"/>
    <lineage>
        <taxon>Bacteria</taxon>
        <taxon>Bacillati</taxon>
        <taxon>Bacillota</taxon>
        <taxon>Clostridia</taxon>
        <taxon>Lachnospirales</taxon>
        <taxon>Lachnospiraceae</taxon>
        <taxon>Gallintestinimicrobium</taxon>
    </lineage>
</organism>
<evidence type="ECO:0000256" key="13">
    <source>
        <dbReference type="SAM" id="Phobius"/>
    </source>
</evidence>
<dbReference type="InterPro" id="IPR052023">
    <property type="entry name" value="Histidine_kinase_KdpD"/>
</dbReference>
<protein>
    <recommendedName>
        <fullName evidence="3">histidine kinase</fullName>
        <ecNumber evidence="3">2.7.13.3</ecNumber>
    </recommendedName>
</protein>
<gene>
    <name evidence="15" type="ORF">LKD45_15715</name>
</gene>
<dbReference type="Pfam" id="PF13493">
    <property type="entry name" value="DUF4118"/>
    <property type="match status" value="1"/>
</dbReference>
<evidence type="ECO:0000256" key="11">
    <source>
        <dbReference type="ARBA" id="ARBA00023012"/>
    </source>
</evidence>
<dbReference type="SUPFAM" id="SSF55874">
    <property type="entry name" value="ATPase domain of HSP90 chaperone/DNA topoisomerase II/histidine kinase"/>
    <property type="match status" value="1"/>
</dbReference>
<evidence type="ECO:0000256" key="6">
    <source>
        <dbReference type="ARBA" id="ARBA00022692"/>
    </source>
</evidence>